<comment type="caution">
    <text evidence="2">The sequence shown here is derived from an EMBL/GenBank/DDBJ whole genome shotgun (WGS) entry which is preliminary data.</text>
</comment>
<dbReference type="PROSITE" id="PS50943">
    <property type="entry name" value="HTH_CROC1"/>
    <property type="match status" value="1"/>
</dbReference>
<accession>A0ABS9Q2L8</accession>
<dbReference type="Gene3D" id="1.10.260.40">
    <property type="entry name" value="lambda repressor-like DNA-binding domains"/>
    <property type="match status" value="1"/>
</dbReference>
<organism evidence="2 3">
    <name type="scientific">Arsenicicoccus bolidensis</name>
    <dbReference type="NCBI Taxonomy" id="229480"/>
    <lineage>
        <taxon>Bacteria</taxon>
        <taxon>Bacillati</taxon>
        <taxon>Actinomycetota</taxon>
        <taxon>Actinomycetes</taxon>
        <taxon>Micrococcales</taxon>
        <taxon>Intrasporangiaceae</taxon>
        <taxon>Arsenicicoccus</taxon>
    </lineage>
</organism>
<dbReference type="InterPro" id="IPR001387">
    <property type="entry name" value="Cro/C1-type_HTH"/>
</dbReference>
<proteinExistence type="predicted"/>
<dbReference type="EMBL" id="JAKRCV010000026">
    <property type="protein sequence ID" value="MCG7322126.1"/>
    <property type="molecule type" value="Genomic_DNA"/>
</dbReference>
<keyword evidence="3" id="KW-1185">Reference proteome</keyword>
<protein>
    <submittedName>
        <fullName evidence="2">Helix-turn-helix domain-containing protein</fullName>
    </submittedName>
</protein>
<evidence type="ECO:0000313" key="3">
    <source>
        <dbReference type="Proteomes" id="UP001521931"/>
    </source>
</evidence>
<dbReference type="CDD" id="cd00093">
    <property type="entry name" value="HTH_XRE"/>
    <property type="match status" value="1"/>
</dbReference>
<dbReference type="RefSeq" id="WP_019286771.1">
    <property type="nucleotide sequence ID" value="NZ_DAMCTM010000001.1"/>
</dbReference>
<gene>
    <name evidence="2" type="ORF">MHL29_09535</name>
</gene>
<dbReference type="InterPro" id="IPR010982">
    <property type="entry name" value="Lambda_DNA-bd_dom_sf"/>
</dbReference>
<dbReference type="SMART" id="SM00530">
    <property type="entry name" value="HTH_XRE"/>
    <property type="match status" value="1"/>
</dbReference>
<name>A0ABS9Q2L8_9MICO</name>
<sequence length="66" mass="7375">MSLGHEIRERRRSLGLLQIDVAEMASVSERFVREAEHDKPTLRLDKLAAVLDVLGLELHARPSGDA</sequence>
<evidence type="ECO:0000259" key="1">
    <source>
        <dbReference type="PROSITE" id="PS50943"/>
    </source>
</evidence>
<feature type="domain" description="HTH cro/C1-type" evidence="1">
    <location>
        <begin position="7"/>
        <end position="61"/>
    </location>
</feature>
<dbReference type="SUPFAM" id="SSF47413">
    <property type="entry name" value="lambda repressor-like DNA-binding domains"/>
    <property type="match status" value="1"/>
</dbReference>
<evidence type="ECO:0000313" key="2">
    <source>
        <dbReference type="EMBL" id="MCG7322126.1"/>
    </source>
</evidence>
<dbReference type="Proteomes" id="UP001521931">
    <property type="component" value="Unassembled WGS sequence"/>
</dbReference>
<dbReference type="Pfam" id="PF01381">
    <property type="entry name" value="HTH_3"/>
    <property type="match status" value="1"/>
</dbReference>
<reference evidence="2 3" key="1">
    <citation type="submission" date="2022-02" db="EMBL/GenBank/DDBJ databases">
        <title>Uncovering new skin microbiome diversity through culturing and metagenomics.</title>
        <authorList>
            <person name="Conlan S."/>
            <person name="Deming C."/>
            <person name="Nisc Comparative Sequencing Program N."/>
            <person name="Segre J.A."/>
        </authorList>
    </citation>
    <scope>NUCLEOTIDE SEQUENCE [LARGE SCALE GENOMIC DNA]</scope>
    <source>
        <strain evidence="2 3">ACRQZ</strain>
    </source>
</reference>